<dbReference type="eggNOG" id="ENOG502ZBW5">
    <property type="taxonomic scope" value="Bacteria"/>
</dbReference>
<dbReference type="KEGG" id="dca:Desca_1724"/>
<proteinExistence type="predicted"/>
<dbReference type="Pfam" id="PF13785">
    <property type="entry name" value="DUF4178"/>
    <property type="match status" value="1"/>
</dbReference>
<organism evidence="2 3">
    <name type="scientific">Desulfotomaculum nigrificans (strain DSM 14880 / VKM B-2319 / CO-1-SRB)</name>
    <name type="common">Desulfotomaculum carboxydivorans</name>
    <dbReference type="NCBI Taxonomy" id="868595"/>
    <lineage>
        <taxon>Bacteria</taxon>
        <taxon>Bacillati</taxon>
        <taxon>Bacillota</taxon>
        <taxon>Clostridia</taxon>
        <taxon>Eubacteriales</taxon>
        <taxon>Desulfotomaculaceae</taxon>
        <taxon>Desulfotomaculum</taxon>
    </lineage>
</organism>
<dbReference type="Proteomes" id="UP000009226">
    <property type="component" value="Chromosome"/>
</dbReference>
<dbReference type="STRING" id="868595.Desca_1724"/>
<dbReference type="InterPro" id="IPR025235">
    <property type="entry name" value="DUF4178"/>
</dbReference>
<keyword evidence="3" id="KW-1185">Reference proteome</keyword>
<accession>F6B7L8</accession>
<evidence type="ECO:0000313" key="3">
    <source>
        <dbReference type="Proteomes" id="UP000009226"/>
    </source>
</evidence>
<dbReference type="HOGENOM" id="CLU_1584892_0_0_9"/>
<reference evidence="2 3" key="1">
    <citation type="submission" date="2011-05" db="EMBL/GenBank/DDBJ databases">
        <title>Complete sequence of Desulfotomaculum carboxydivorans CO-1-SRB.</title>
        <authorList>
            <consortium name="US DOE Joint Genome Institute"/>
            <person name="Lucas S."/>
            <person name="Han J."/>
            <person name="Lapidus A."/>
            <person name="Cheng J.-F."/>
            <person name="Goodwin L."/>
            <person name="Pitluck S."/>
            <person name="Peters L."/>
            <person name="Mikhailova N."/>
            <person name="Lu M."/>
            <person name="Han C."/>
            <person name="Tapia R."/>
            <person name="Land M."/>
            <person name="Hauser L."/>
            <person name="Kyrpides N."/>
            <person name="Ivanova N."/>
            <person name="Pagani I."/>
            <person name="Stams A."/>
            <person name="Plugge C."/>
            <person name="Muyzer G."/>
            <person name="Kuever J."/>
            <person name="Parshina S."/>
            <person name="Ivanova A."/>
            <person name="Nazina T."/>
            <person name="Woyke T."/>
        </authorList>
    </citation>
    <scope>NUCLEOTIDE SEQUENCE [LARGE SCALE GENOMIC DNA]</scope>
    <source>
        <strain evidence="3">DSM 14880 / VKM B-2319 / CO-1-SRB</strain>
    </source>
</reference>
<name>F6B7L8_DESCC</name>
<dbReference type="EMBL" id="CP002736">
    <property type="protein sequence ID" value="AEF94572.1"/>
    <property type="molecule type" value="Genomic_DNA"/>
</dbReference>
<evidence type="ECO:0000259" key="1">
    <source>
        <dbReference type="Pfam" id="PF13785"/>
    </source>
</evidence>
<protein>
    <recommendedName>
        <fullName evidence="1">DUF4178 domain-containing protein</fullName>
    </recommendedName>
</protein>
<dbReference type="AlphaFoldDB" id="F6B7L8"/>
<dbReference type="RefSeq" id="WP_003543248.1">
    <property type="nucleotide sequence ID" value="NC_015565.1"/>
</dbReference>
<gene>
    <name evidence="2" type="ordered locus">Desca_1724</name>
</gene>
<evidence type="ECO:0000313" key="2">
    <source>
        <dbReference type="EMBL" id="AEF94572.1"/>
    </source>
</evidence>
<sequence precursor="true">MVHIGIIERLSKILKAQKNKQEPVAQEITLFDLQEGQIISLDLEDWVIEGKVTYRQQPGLVLYWIKSAMQRQALLLDKATPDQAVVLTLFPGRLDEADEVKTEYLLDGKRYFLDYHGECEVSVSGKVPVGPGELMFWQYETDQRQVYRIEWQKGRFFHYDGRWIDVFEIEVVA</sequence>
<feature type="domain" description="DUF4178" evidence="1">
    <location>
        <begin position="35"/>
        <end position="165"/>
    </location>
</feature>